<dbReference type="RefSeq" id="WP_064089095.1">
    <property type="nucleotide sequence ID" value="NZ_LXSQ01000007.1"/>
</dbReference>
<dbReference type="PANTHER" id="PTHR38041">
    <property type="entry name" value="CHORISMATE MUTASE"/>
    <property type="match status" value="1"/>
</dbReference>
<keyword evidence="5" id="KW-1185">Reference proteome</keyword>
<gene>
    <name evidence="4" type="ORF">A7Q00_02620</name>
</gene>
<proteinExistence type="predicted"/>
<dbReference type="Proteomes" id="UP000077726">
    <property type="component" value="Unassembled WGS sequence"/>
</dbReference>
<comment type="caution">
    <text evidence="4">The sequence shown here is derived from an EMBL/GenBank/DDBJ whole genome shotgun (WGS) entry which is preliminary data.</text>
</comment>
<dbReference type="InterPro" id="IPR036979">
    <property type="entry name" value="CM_dom_sf"/>
</dbReference>
<reference evidence="5" key="1">
    <citation type="submission" date="2016-05" db="EMBL/GenBank/DDBJ databases">
        <title>Draft genome of Corynebacterium afermentans subsp. afermentans LCDC 88199T.</title>
        <authorList>
            <person name="Bernier A.-M."/>
            <person name="Bernard K."/>
        </authorList>
    </citation>
    <scope>NUCLEOTIDE SEQUENCE [LARGE SCALE GENOMIC DNA]</scope>
    <source>
        <strain evidence="5">NML130454</strain>
    </source>
</reference>
<dbReference type="Gene3D" id="1.20.59.10">
    <property type="entry name" value="Chorismate mutase"/>
    <property type="match status" value="1"/>
</dbReference>
<keyword evidence="2" id="KW-0413">Isomerase</keyword>
<dbReference type="SMART" id="SM00830">
    <property type="entry name" value="CM_2"/>
    <property type="match status" value="1"/>
</dbReference>
<dbReference type="PROSITE" id="PS51168">
    <property type="entry name" value="CHORISMATE_MUT_2"/>
    <property type="match status" value="1"/>
</dbReference>
<accession>A0A1B6W1A5</accession>
<dbReference type="InterPro" id="IPR051331">
    <property type="entry name" value="Chorismate_mutase-related"/>
</dbReference>
<evidence type="ECO:0000256" key="2">
    <source>
        <dbReference type="ARBA" id="ARBA00023235"/>
    </source>
</evidence>
<dbReference type="GO" id="GO:0046417">
    <property type="term" value="P:chorismate metabolic process"/>
    <property type="evidence" value="ECO:0007669"/>
    <property type="project" value="InterPro"/>
</dbReference>
<dbReference type="SUPFAM" id="SSF48600">
    <property type="entry name" value="Chorismate mutase II"/>
    <property type="match status" value="1"/>
</dbReference>
<sequence length="103" mass="11097">MDADILPDTLAEVRQAIDVLDSQLIGLLARRQQLVAQAGRLKPKHDAQAVAAPERVVQVLKARREQAAAAGLSPDVAEAVWQAMIAAFIRFEQEVNRSGGTAN</sequence>
<dbReference type="EMBL" id="LXSQ01000007">
    <property type="protein sequence ID" value="OAM44134.1"/>
    <property type="molecule type" value="Genomic_DNA"/>
</dbReference>
<dbReference type="OrthoDB" id="5334665at2"/>
<dbReference type="EC" id="5.4.99.5" evidence="1"/>
<dbReference type="Pfam" id="PF01817">
    <property type="entry name" value="CM_2"/>
    <property type="match status" value="1"/>
</dbReference>
<dbReference type="GO" id="GO:0004106">
    <property type="term" value="F:chorismate mutase activity"/>
    <property type="evidence" value="ECO:0007669"/>
    <property type="project" value="UniProtKB-EC"/>
</dbReference>
<dbReference type="STRING" id="1795832.A7Q00_02620"/>
<evidence type="ECO:0000259" key="3">
    <source>
        <dbReference type="PROSITE" id="PS51168"/>
    </source>
</evidence>
<dbReference type="GO" id="GO:0009697">
    <property type="term" value="P:salicylic acid biosynthetic process"/>
    <property type="evidence" value="ECO:0007669"/>
    <property type="project" value="TreeGrafter"/>
</dbReference>
<dbReference type="AlphaFoldDB" id="A0A1B6W1A5"/>
<evidence type="ECO:0000313" key="5">
    <source>
        <dbReference type="Proteomes" id="UP000077726"/>
    </source>
</evidence>
<name>A0A1B6W1A5_9NEIS</name>
<evidence type="ECO:0000313" key="4">
    <source>
        <dbReference type="EMBL" id="OAM44134.1"/>
    </source>
</evidence>
<protein>
    <recommendedName>
        <fullName evidence="1">chorismate mutase</fullName>
        <ecNumber evidence="1">5.4.99.5</ecNumber>
    </recommendedName>
</protein>
<dbReference type="PANTHER" id="PTHR38041:SF1">
    <property type="entry name" value="CHORISMATE MUTASE"/>
    <property type="match status" value="1"/>
</dbReference>
<evidence type="ECO:0000256" key="1">
    <source>
        <dbReference type="ARBA" id="ARBA00012404"/>
    </source>
</evidence>
<dbReference type="InterPro" id="IPR002701">
    <property type="entry name" value="CM_II_prokaryot"/>
</dbReference>
<dbReference type="InterPro" id="IPR036263">
    <property type="entry name" value="Chorismate_II_sf"/>
</dbReference>
<organism evidence="4 5">
    <name type="scientific">Eikenella halliae</name>
    <dbReference type="NCBI Taxonomy" id="1795832"/>
    <lineage>
        <taxon>Bacteria</taxon>
        <taxon>Pseudomonadati</taxon>
        <taxon>Pseudomonadota</taxon>
        <taxon>Betaproteobacteria</taxon>
        <taxon>Neisseriales</taxon>
        <taxon>Neisseriaceae</taxon>
        <taxon>Eikenella</taxon>
    </lineage>
</organism>
<feature type="domain" description="Chorismate mutase" evidence="3">
    <location>
        <begin position="4"/>
        <end position="96"/>
    </location>
</feature>